<keyword evidence="3" id="KW-0328">Glycosyltransferase</keyword>
<feature type="transmembrane region" description="Helical" evidence="8">
    <location>
        <begin position="353"/>
        <end position="371"/>
    </location>
</feature>
<dbReference type="Gene3D" id="3.90.550.10">
    <property type="entry name" value="Spore Coat Polysaccharide Biosynthesis Protein SpsA, Chain A"/>
    <property type="match status" value="1"/>
</dbReference>
<comment type="similarity">
    <text evidence="2">Belongs to the glycosyltransferase 2 family.</text>
</comment>
<dbReference type="RefSeq" id="WP_215788471.1">
    <property type="nucleotide sequence ID" value="NZ_JAHKKG010000005.1"/>
</dbReference>
<feature type="transmembrane region" description="Helical" evidence="8">
    <location>
        <begin position="284"/>
        <end position="305"/>
    </location>
</feature>
<feature type="domain" description="GtrA/DPMS transmembrane" evidence="10">
    <location>
        <begin position="287"/>
        <end position="397"/>
    </location>
</feature>
<evidence type="ECO:0000313" key="11">
    <source>
        <dbReference type="EMBL" id="MBU2665250.1"/>
    </source>
</evidence>
<evidence type="ECO:0000256" key="8">
    <source>
        <dbReference type="SAM" id="Phobius"/>
    </source>
</evidence>
<evidence type="ECO:0000259" key="9">
    <source>
        <dbReference type="Pfam" id="PF00535"/>
    </source>
</evidence>
<feature type="domain" description="Glycosyltransferase 2-like" evidence="9">
    <location>
        <begin position="49"/>
        <end position="218"/>
    </location>
</feature>
<dbReference type="EMBL" id="JAHKKG010000005">
    <property type="protein sequence ID" value="MBU2665250.1"/>
    <property type="molecule type" value="Genomic_DNA"/>
</dbReference>
<dbReference type="Pfam" id="PF04138">
    <property type="entry name" value="GtrA_DPMS_TM"/>
    <property type="match status" value="1"/>
</dbReference>
<protein>
    <submittedName>
        <fullName evidence="11">Glycosyltransferase family 2 protein</fullName>
    </submittedName>
</protein>
<sequence length="408" mass="44018">MTITDITVAEPSSAEPTATVTASVAPAPVRAALRGTIGELPVGTTLRQTVVVPTYNERDNVEALLERLAAALPADDTEIIFVDDSTDDTPAVIASLQETCPIPVTVLHREHATGGLGGAVVEGMRAARGEWIVVMDADLQHPPSVVPTLIAAGRRDGADLVVGSRYAGGGSSRAGLDGGYRRLVSGGSTLFTKVIFRNNLIQVSDPMSGLFAIRTSSLETEELRPLGYKILLELIVRNRPGRIVEVPYAFQPRHAGESKSSLSEGFRFLKHLAILRFGAKRARMLVFAMIGVSGLLPNQAALWFLHAVLGVHYVPAAIVANLVAVGWNFALTDTLLYRDRRQHRSFAGRFSRFFVLGNADLLLRVPLLALLVSGLHIGVLIANLLTLLISFVVRFLILDGLIYKARRP</sequence>
<keyword evidence="12" id="KW-1185">Reference proteome</keyword>
<dbReference type="CDD" id="cd06442">
    <property type="entry name" value="DPM1_like"/>
    <property type="match status" value="1"/>
</dbReference>
<organism evidence="11 12">
    <name type="scientific">Paractinoplanes bogorensis</name>
    <dbReference type="NCBI Taxonomy" id="1610840"/>
    <lineage>
        <taxon>Bacteria</taxon>
        <taxon>Bacillati</taxon>
        <taxon>Actinomycetota</taxon>
        <taxon>Actinomycetes</taxon>
        <taxon>Micromonosporales</taxon>
        <taxon>Micromonosporaceae</taxon>
        <taxon>Paractinoplanes</taxon>
    </lineage>
</organism>
<evidence type="ECO:0000256" key="6">
    <source>
        <dbReference type="ARBA" id="ARBA00022989"/>
    </source>
</evidence>
<evidence type="ECO:0000256" key="3">
    <source>
        <dbReference type="ARBA" id="ARBA00022676"/>
    </source>
</evidence>
<evidence type="ECO:0000256" key="7">
    <source>
        <dbReference type="ARBA" id="ARBA00023136"/>
    </source>
</evidence>
<keyword evidence="4" id="KW-0808">Transferase</keyword>
<proteinExistence type="inferred from homology"/>
<dbReference type="Proteomes" id="UP001519654">
    <property type="component" value="Unassembled WGS sequence"/>
</dbReference>
<dbReference type="PANTHER" id="PTHR43398">
    <property type="entry name" value="DOLICHOL-PHOSPHATE MANNOSYLTRANSFERASE SUBUNIT 1"/>
    <property type="match status" value="1"/>
</dbReference>
<evidence type="ECO:0000259" key="10">
    <source>
        <dbReference type="Pfam" id="PF04138"/>
    </source>
</evidence>
<dbReference type="PANTHER" id="PTHR43398:SF1">
    <property type="entry name" value="DOLICHOL-PHOSPHATE MANNOSYLTRANSFERASE SUBUNIT 1"/>
    <property type="match status" value="1"/>
</dbReference>
<dbReference type="Pfam" id="PF00535">
    <property type="entry name" value="Glycos_transf_2"/>
    <property type="match status" value="1"/>
</dbReference>
<dbReference type="InterPro" id="IPR007267">
    <property type="entry name" value="GtrA_DPMS_TM"/>
</dbReference>
<evidence type="ECO:0000256" key="5">
    <source>
        <dbReference type="ARBA" id="ARBA00022692"/>
    </source>
</evidence>
<evidence type="ECO:0000256" key="2">
    <source>
        <dbReference type="ARBA" id="ARBA00006739"/>
    </source>
</evidence>
<comment type="caution">
    <text evidence="11">The sequence shown here is derived from an EMBL/GenBank/DDBJ whole genome shotgun (WGS) entry which is preliminary data.</text>
</comment>
<dbReference type="InterPro" id="IPR029044">
    <property type="entry name" value="Nucleotide-diphossugar_trans"/>
</dbReference>
<name>A0ABS5YT79_9ACTN</name>
<evidence type="ECO:0000313" key="12">
    <source>
        <dbReference type="Proteomes" id="UP001519654"/>
    </source>
</evidence>
<evidence type="ECO:0000256" key="1">
    <source>
        <dbReference type="ARBA" id="ARBA00004141"/>
    </source>
</evidence>
<dbReference type="InterPro" id="IPR039528">
    <property type="entry name" value="DPM1-like"/>
</dbReference>
<gene>
    <name evidence="11" type="ORF">KOI35_17235</name>
</gene>
<reference evidence="11 12" key="1">
    <citation type="submission" date="2021-06" db="EMBL/GenBank/DDBJ databases">
        <title>Actinoplanes lichenicola sp. nov., and Actinoplanes ovalisporus sp. nov., isolated from lichen in Thailand.</title>
        <authorList>
            <person name="Saeng-In P."/>
            <person name="Kanchanasin P."/>
            <person name="Yuki M."/>
            <person name="Kudo T."/>
            <person name="Ohkuma M."/>
            <person name="Phongsopitanun W."/>
            <person name="Tanasupawat S."/>
        </authorList>
    </citation>
    <scope>NUCLEOTIDE SEQUENCE [LARGE SCALE GENOMIC DNA]</scope>
    <source>
        <strain evidence="11 12">NBRC 110975</strain>
    </source>
</reference>
<keyword evidence="5 8" id="KW-0812">Transmembrane</keyword>
<comment type="subcellular location">
    <subcellularLocation>
        <location evidence="1">Membrane</location>
        <topology evidence="1">Multi-pass membrane protein</topology>
    </subcellularLocation>
</comment>
<keyword evidence="6 8" id="KW-1133">Transmembrane helix</keyword>
<dbReference type="InterPro" id="IPR001173">
    <property type="entry name" value="Glyco_trans_2-like"/>
</dbReference>
<keyword evidence="7 8" id="KW-0472">Membrane</keyword>
<evidence type="ECO:0000256" key="4">
    <source>
        <dbReference type="ARBA" id="ARBA00022679"/>
    </source>
</evidence>
<feature type="transmembrane region" description="Helical" evidence="8">
    <location>
        <begin position="311"/>
        <end position="332"/>
    </location>
</feature>
<dbReference type="SUPFAM" id="SSF53448">
    <property type="entry name" value="Nucleotide-diphospho-sugar transferases"/>
    <property type="match status" value="1"/>
</dbReference>
<feature type="transmembrane region" description="Helical" evidence="8">
    <location>
        <begin position="377"/>
        <end position="397"/>
    </location>
</feature>
<accession>A0ABS5YT79</accession>